<dbReference type="PANTHER" id="PTHR12147">
    <property type="entry name" value="METALLOPEPTIDASE M28 FAMILY MEMBER"/>
    <property type="match status" value="1"/>
</dbReference>
<dbReference type="CDD" id="cd04820">
    <property type="entry name" value="PA_M28_1_1"/>
    <property type="match status" value="1"/>
</dbReference>
<evidence type="ECO:0000259" key="2">
    <source>
        <dbReference type="Pfam" id="PF04389"/>
    </source>
</evidence>
<dbReference type="OrthoDB" id="9778250at2"/>
<dbReference type="InterPro" id="IPR046450">
    <property type="entry name" value="PA_dom_sf"/>
</dbReference>
<comment type="caution">
    <text evidence="3">The sequence shown here is derived from an EMBL/GenBank/DDBJ whole genome shotgun (WGS) entry which is preliminary data.</text>
</comment>
<feature type="domain" description="Peptidase M28" evidence="2">
    <location>
        <begin position="333"/>
        <end position="551"/>
    </location>
</feature>
<dbReference type="GO" id="GO:0008235">
    <property type="term" value="F:metalloexopeptidase activity"/>
    <property type="evidence" value="ECO:0007669"/>
    <property type="project" value="InterPro"/>
</dbReference>
<dbReference type="Pfam" id="PF04389">
    <property type="entry name" value="Peptidase_M28"/>
    <property type="match status" value="1"/>
</dbReference>
<dbReference type="SUPFAM" id="SSF52025">
    <property type="entry name" value="PA domain"/>
    <property type="match status" value="1"/>
</dbReference>
<organism evidence="3 4">
    <name type="scientific">Marilutibacter aestuarii</name>
    <dbReference type="NCBI Taxonomy" id="1706195"/>
    <lineage>
        <taxon>Bacteria</taxon>
        <taxon>Pseudomonadati</taxon>
        <taxon>Pseudomonadota</taxon>
        <taxon>Gammaproteobacteria</taxon>
        <taxon>Lysobacterales</taxon>
        <taxon>Lysobacteraceae</taxon>
        <taxon>Marilutibacter</taxon>
    </lineage>
</organism>
<accession>A0A507ZQC4</accession>
<evidence type="ECO:0000313" key="4">
    <source>
        <dbReference type="Proteomes" id="UP000318212"/>
    </source>
</evidence>
<feature type="region of interest" description="Disordered" evidence="1">
    <location>
        <begin position="1"/>
        <end position="22"/>
    </location>
</feature>
<dbReference type="PANTHER" id="PTHR12147:SF26">
    <property type="entry name" value="PEPTIDASE M28 DOMAIN-CONTAINING PROTEIN"/>
    <property type="match status" value="1"/>
</dbReference>
<protein>
    <submittedName>
        <fullName evidence="3">M20/M25/M40 family metallo-hydrolase</fullName>
    </submittedName>
</protein>
<dbReference type="InterPro" id="IPR007484">
    <property type="entry name" value="Peptidase_M28"/>
</dbReference>
<feature type="compositionally biased region" description="Basic and acidic residues" evidence="1">
    <location>
        <begin position="1"/>
        <end position="19"/>
    </location>
</feature>
<evidence type="ECO:0000256" key="1">
    <source>
        <dbReference type="SAM" id="MobiDB-lite"/>
    </source>
</evidence>
<dbReference type="EMBL" id="VICE01000156">
    <property type="protein sequence ID" value="TQD38723.1"/>
    <property type="molecule type" value="Genomic_DNA"/>
</dbReference>
<dbReference type="Proteomes" id="UP000318212">
    <property type="component" value="Unassembled WGS sequence"/>
</dbReference>
<keyword evidence="3" id="KW-0378">Hydrolase</keyword>
<name>A0A507ZQC4_9GAMM</name>
<proteinExistence type="predicted"/>
<dbReference type="GO" id="GO:0006508">
    <property type="term" value="P:proteolysis"/>
    <property type="evidence" value="ECO:0007669"/>
    <property type="project" value="InterPro"/>
</dbReference>
<dbReference type="AlphaFoldDB" id="A0A507ZQC4"/>
<dbReference type="Gene3D" id="3.50.30.30">
    <property type="match status" value="1"/>
</dbReference>
<dbReference type="Gene3D" id="3.40.630.10">
    <property type="entry name" value="Zn peptidases"/>
    <property type="match status" value="1"/>
</dbReference>
<sequence>MAALPDRFRIAPDGTRDGGRGAAARMRPFVQRWTRGIALASCLASAACSSPAPPPVEREPYDASAAADARRIEADVRFLADDLLEGREAGTRGHALASLYVAQRFRATGLAPAGEDGYYQAVPMLEARRVEAGARFVVERAGREVALRYREQYLPDVNFNAADAEVEAPMVFVGQGVHAPALGHDDFEGLEVRGRVAVLFNGAPARFDTDRRAFHASQREKLRELSARGAVGAIFVATDSDEARSPWPRGVANWERPSMRLRDANGTALDTFPDLKVVARVSAAAAPLLLDAGGHETRALFEDNAAGTLRGFPLPGTVHLAARTRIAPAESRNVVARLAGSDHALAAEHVVFSAHLDHVGIGAPVDGDAIYNGALDNALGVAIMLEAAKRLAQSDAPPKRSILFVAVTAEEKGLLGAEWFARHPTVPAGSLVANINMDMPVLLAPTTDVVPVGIEHSSLQPLVEAAAREVGVALSPDPVPEESIFVRSDQYAFIRSGVPSIYLVGGYTGRDGVDARAINGAFLREHYHRPGDDASQPIRYDDAARLARLNAMIGRKVADASERPRWNEGDFFGERFGRGTVSTEPTVNAPATE</sequence>
<reference evidence="3 4" key="1">
    <citation type="submission" date="2019-06" db="EMBL/GenBank/DDBJ databases">
        <title>Lysobacter alkalisoli sp. nov. isolated from saline soil.</title>
        <authorList>
            <person name="Sun J.-Q."/>
            <person name="Xu L."/>
        </authorList>
    </citation>
    <scope>NUCLEOTIDE SEQUENCE [LARGE SCALE GENOMIC DNA]</scope>
    <source>
        <strain evidence="3 4">JCM 31130</strain>
    </source>
</reference>
<dbReference type="InterPro" id="IPR045175">
    <property type="entry name" value="M28_fam"/>
</dbReference>
<dbReference type="SUPFAM" id="SSF53187">
    <property type="entry name" value="Zn-dependent exopeptidases"/>
    <property type="match status" value="1"/>
</dbReference>
<evidence type="ECO:0000313" key="3">
    <source>
        <dbReference type="EMBL" id="TQD38723.1"/>
    </source>
</evidence>
<keyword evidence="4" id="KW-1185">Reference proteome</keyword>
<gene>
    <name evidence="3" type="ORF">FKV25_15965</name>
</gene>